<dbReference type="KEGG" id="bmet:BMMGA3_16850"/>
<organism evidence="1 2">
    <name type="scientific">Bacillus methanolicus (strain MGA3 / ATCC 53907)</name>
    <dbReference type="NCBI Taxonomy" id="796606"/>
    <lineage>
        <taxon>Bacteria</taxon>
        <taxon>Bacillati</taxon>
        <taxon>Bacillota</taxon>
        <taxon>Bacilli</taxon>
        <taxon>Bacillales</taxon>
        <taxon>Bacillaceae</taxon>
        <taxon>Bacillus</taxon>
    </lineage>
</organism>
<accession>I3DTI4</accession>
<proteinExistence type="predicted"/>
<dbReference type="Proteomes" id="UP000027602">
    <property type="component" value="Plasmid pBM69"/>
</dbReference>
<evidence type="ECO:0000313" key="2">
    <source>
        <dbReference type="Proteomes" id="UP000027602"/>
    </source>
</evidence>
<dbReference type="EMBL" id="CP007740">
    <property type="protein sequence ID" value="AIE61719.1"/>
    <property type="molecule type" value="Genomic_DNA"/>
</dbReference>
<sequence length="47" mass="5371">MDPTNKKGYRIQVYAYLKGKFPGLAFAIGNAIFNNRVFGKMLFTLKK</sequence>
<evidence type="ECO:0000313" key="1">
    <source>
        <dbReference type="EMBL" id="AIE61719.1"/>
    </source>
</evidence>
<geneLocation type="plasmid" evidence="1 2">
    <name>pBM69</name>
</geneLocation>
<reference evidence="1 2" key="1">
    <citation type="journal article" date="2015" name="BMC Genomics">
        <title>Transcriptome analysis of thermophilic methylotrophic Bacillus methanolicus MGA3 using RNA-sequencing provides detailed insights into its previously uncharted transcriptional landscape.</title>
        <authorList>
            <person name="Irla M."/>
            <person name="Neshat A."/>
            <person name="Brautaset T."/>
            <person name="Ruckert C."/>
            <person name="Kalinowski J."/>
            <person name="Wendisch V.F."/>
        </authorList>
    </citation>
    <scope>NUCLEOTIDE SEQUENCE [LARGE SCALE GENOMIC DNA]</scope>
    <source>
        <strain evidence="2">MGA3 / ATCC 53907</strain>
        <plasmid evidence="2">Plasmid pBM69</plasmid>
    </source>
</reference>
<gene>
    <name evidence="1" type="ORF">BMMGA3_16850</name>
</gene>
<keyword evidence="1" id="KW-0614">Plasmid</keyword>
<dbReference type="AlphaFoldDB" id="I3DTI4"/>
<protein>
    <submittedName>
        <fullName evidence="1">Uncharacterized protein</fullName>
    </submittedName>
</protein>
<name>I3DTI4_BACMM</name>
<keyword evidence="2" id="KW-1185">Reference proteome</keyword>
<dbReference type="HOGENOM" id="CLU_3164745_0_0_9"/>